<dbReference type="PANTHER" id="PTHR43335">
    <property type="entry name" value="ABC TRANSPORTER, ATP-BINDING PROTEIN"/>
    <property type="match status" value="1"/>
</dbReference>
<reference evidence="7 8" key="1">
    <citation type="submission" date="2018-03" db="EMBL/GenBank/DDBJ databases">
        <title>Genomic Encyclopedia of Archaeal and Bacterial Type Strains, Phase II (KMG-II): from individual species to whole genera.</title>
        <authorList>
            <person name="Goeker M."/>
        </authorList>
    </citation>
    <scope>NUCLEOTIDE SEQUENCE [LARGE SCALE GENOMIC DNA]</scope>
    <source>
        <strain evidence="7 8">DSM 100065</strain>
    </source>
</reference>
<feature type="compositionally biased region" description="Polar residues" evidence="5">
    <location>
        <begin position="328"/>
        <end position="340"/>
    </location>
</feature>
<dbReference type="GO" id="GO:0005524">
    <property type="term" value="F:ATP binding"/>
    <property type="evidence" value="ECO:0007669"/>
    <property type="project" value="UniProtKB-KW"/>
</dbReference>
<proteinExistence type="inferred from homology"/>
<keyword evidence="4 7" id="KW-0067">ATP-binding</keyword>
<keyword evidence="3" id="KW-0547">Nucleotide-binding</keyword>
<dbReference type="Pfam" id="PF00005">
    <property type="entry name" value="ABC_tran"/>
    <property type="match status" value="1"/>
</dbReference>
<evidence type="ECO:0000256" key="2">
    <source>
        <dbReference type="ARBA" id="ARBA00022448"/>
    </source>
</evidence>
<dbReference type="InterPro" id="IPR003593">
    <property type="entry name" value="AAA+_ATPase"/>
</dbReference>
<feature type="region of interest" description="Disordered" evidence="5">
    <location>
        <begin position="301"/>
        <end position="340"/>
    </location>
</feature>
<evidence type="ECO:0000313" key="8">
    <source>
        <dbReference type="Proteomes" id="UP000237752"/>
    </source>
</evidence>
<comment type="similarity">
    <text evidence="1">Belongs to the ABC transporter superfamily.</text>
</comment>
<dbReference type="InterPro" id="IPR003439">
    <property type="entry name" value="ABC_transporter-like_ATP-bd"/>
</dbReference>
<evidence type="ECO:0000256" key="5">
    <source>
        <dbReference type="SAM" id="MobiDB-lite"/>
    </source>
</evidence>
<keyword evidence="2" id="KW-0813">Transport</keyword>
<dbReference type="EMBL" id="PVUE01000002">
    <property type="protein sequence ID" value="PRZ43367.1"/>
    <property type="molecule type" value="Genomic_DNA"/>
</dbReference>
<dbReference type="InterPro" id="IPR027417">
    <property type="entry name" value="P-loop_NTPase"/>
</dbReference>
<dbReference type="Gene3D" id="3.40.50.300">
    <property type="entry name" value="P-loop containing nucleotide triphosphate hydrolases"/>
    <property type="match status" value="1"/>
</dbReference>
<organism evidence="7 8">
    <name type="scientific">Antricoccus suffuscus</name>
    <dbReference type="NCBI Taxonomy" id="1629062"/>
    <lineage>
        <taxon>Bacteria</taxon>
        <taxon>Bacillati</taxon>
        <taxon>Actinomycetota</taxon>
        <taxon>Actinomycetes</taxon>
        <taxon>Geodermatophilales</taxon>
        <taxon>Antricoccaceae</taxon>
        <taxon>Antricoccus</taxon>
    </lineage>
</organism>
<keyword evidence="8" id="KW-1185">Reference proteome</keyword>
<gene>
    <name evidence="7" type="ORF">CLV47_10252</name>
</gene>
<name>A0A2T1A4D6_9ACTN</name>
<dbReference type="AlphaFoldDB" id="A0A2T1A4D6"/>
<accession>A0A2T1A4D6</accession>
<dbReference type="PROSITE" id="PS00211">
    <property type="entry name" value="ABC_TRANSPORTER_1"/>
    <property type="match status" value="1"/>
</dbReference>
<evidence type="ECO:0000313" key="7">
    <source>
        <dbReference type="EMBL" id="PRZ43367.1"/>
    </source>
</evidence>
<dbReference type="SMART" id="SM00382">
    <property type="entry name" value="AAA"/>
    <property type="match status" value="1"/>
</dbReference>
<dbReference type="PANTHER" id="PTHR43335:SF4">
    <property type="entry name" value="ABC TRANSPORTER, ATP-BINDING PROTEIN"/>
    <property type="match status" value="1"/>
</dbReference>
<dbReference type="PROSITE" id="PS50893">
    <property type="entry name" value="ABC_TRANSPORTER_2"/>
    <property type="match status" value="1"/>
</dbReference>
<dbReference type="SUPFAM" id="SSF52540">
    <property type="entry name" value="P-loop containing nucleoside triphosphate hydrolases"/>
    <property type="match status" value="1"/>
</dbReference>
<evidence type="ECO:0000256" key="4">
    <source>
        <dbReference type="ARBA" id="ARBA00022840"/>
    </source>
</evidence>
<dbReference type="CDD" id="cd03268">
    <property type="entry name" value="ABC_BcrA_bacitracin_resist"/>
    <property type="match status" value="1"/>
</dbReference>
<protein>
    <submittedName>
        <fullName evidence="7">ABC-2 type transport system ATP-binding protein</fullName>
    </submittedName>
</protein>
<evidence type="ECO:0000256" key="1">
    <source>
        <dbReference type="ARBA" id="ARBA00005417"/>
    </source>
</evidence>
<dbReference type="GO" id="GO:0016887">
    <property type="term" value="F:ATP hydrolysis activity"/>
    <property type="evidence" value="ECO:0007669"/>
    <property type="project" value="InterPro"/>
</dbReference>
<dbReference type="InterPro" id="IPR017871">
    <property type="entry name" value="ABC_transporter-like_CS"/>
</dbReference>
<evidence type="ECO:0000259" key="6">
    <source>
        <dbReference type="PROSITE" id="PS50893"/>
    </source>
</evidence>
<sequence length="340" mass="35956">MPQMTDDGSGRIVVSGLTKTYGQLRAVDDLSFSVEPGSITGFLGPNGAGKSTSLRMVLGLSEPTKGTATINSVPYSHLNAPIKTVGAVLDTTFHPARSGRNHLRVYAAAAGIDDKRADEVLDLVGLTKAARRKAGGYSLGMRQRLGLATALLGDPKVLVLDEPANGLDPEGIQWLRRFLRHLASEGRTILISSHLLQEVEQTVDRVVIIAKGKLVRAGTIAELAGSLEKAALVRGPDLSALQAELRSSGYDVQAHGEGLRVLNAPIAEIGEVAFATRTVLHELREDTKDLEFMYFQLTEGQGDYSGTDQTDGTAAPDGSPTNPRHAASDQNPSSSQGGVA</sequence>
<comment type="caution">
    <text evidence="7">The sequence shown here is derived from an EMBL/GenBank/DDBJ whole genome shotgun (WGS) entry which is preliminary data.</text>
</comment>
<evidence type="ECO:0000256" key="3">
    <source>
        <dbReference type="ARBA" id="ARBA00022741"/>
    </source>
</evidence>
<dbReference type="Proteomes" id="UP000237752">
    <property type="component" value="Unassembled WGS sequence"/>
</dbReference>
<feature type="domain" description="ABC transporter" evidence="6">
    <location>
        <begin position="12"/>
        <end position="236"/>
    </location>
</feature>